<dbReference type="SUPFAM" id="SSF51735">
    <property type="entry name" value="NAD(P)-binding Rossmann-fold domains"/>
    <property type="match status" value="1"/>
</dbReference>
<evidence type="ECO:0000259" key="17">
    <source>
        <dbReference type="Pfam" id="PF14824"/>
    </source>
</evidence>
<feature type="active site" description="Proton donor" evidence="14">
    <location>
        <position position="283"/>
    </location>
</feature>
<sequence length="482" mass="50710">MGRVGAGASVLQGLACLPVFYALRDKRVLVAGGSNAAAWKAELCHGAGAEVAVFAEDPCPALAALALGSPRISLNRRRFEAGDFAGMALAIAALPDPVDARDFIKSARAAGVPANIVDQPGLSDFQFGAIVDRSPLVIGVSTDGASPILAQTIRGRLEAMLPHDIKLWAGAAVAWREKLKERNLPAVARRLFWEGFCARALAPRQTKPVDDDFEALILDTNRGGARETGSVALVGAGPGDPDLLTLKALRFLQSADVILYDDLVAPGVLALARREAEKISVGKRGYRPSCRQDQIVAMLIELASNGKRVVRLKGGDPMVFGRANEEISALRSAGVPVEIVPGVTAALGAAASLQVSLTERDKARRVQFITAHAHDGRLPDDFDWGALCDPHASSVVYMGVKMLGVLSERLLERGIDPATPALLVERATWAEERRIFGTIATLAAKVAAVDPAGPCVVLIGAAFAAYDGEAAPIDHGVKQAAL</sequence>
<dbReference type="InterPro" id="IPR050161">
    <property type="entry name" value="Siro_Cobalamin_biosynth"/>
</dbReference>
<keyword evidence="19" id="KW-1185">Reference proteome</keyword>
<dbReference type="InterPro" id="IPR003043">
    <property type="entry name" value="Uropor_MeTrfase_CS"/>
</dbReference>
<dbReference type="GO" id="GO:0009236">
    <property type="term" value="P:cobalamin biosynthetic process"/>
    <property type="evidence" value="ECO:0007669"/>
    <property type="project" value="UniProtKB-KW"/>
</dbReference>
<feature type="domain" description="Tetrapyrrole methylase" evidence="16">
    <location>
        <begin position="231"/>
        <end position="442"/>
    </location>
</feature>
<dbReference type="OrthoDB" id="9815856at2"/>
<evidence type="ECO:0000313" key="19">
    <source>
        <dbReference type="Proteomes" id="UP000198755"/>
    </source>
</evidence>
<dbReference type="GO" id="GO:0004851">
    <property type="term" value="F:uroporphyrin-III C-methyltransferase activity"/>
    <property type="evidence" value="ECO:0007669"/>
    <property type="project" value="InterPro"/>
</dbReference>
<evidence type="ECO:0000256" key="5">
    <source>
        <dbReference type="ARBA" id="ARBA00022679"/>
    </source>
</evidence>
<dbReference type="PANTHER" id="PTHR45790:SF3">
    <property type="entry name" value="S-ADENOSYL-L-METHIONINE-DEPENDENT UROPORPHYRINOGEN III METHYLTRANSFERASE, CHLOROPLASTIC"/>
    <property type="match status" value="1"/>
</dbReference>
<keyword evidence="9" id="KW-0456">Lyase</keyword>
<dbReference type="PROSITE" id="PS00840">
    <property type="entry name" value="SUMT_2"/>
    <property type="match status" value="1"/>
</dbReference>
<evidence type="ECO:0000256" key="14">
    <source>
        <dbReference type="PIRSR" id="PIRSR036426-1"/>
    </source>
</evidence>
<dbReference type="InterPro" id="IPR035996">
    <property type="entry name" value="4pyrrol_Methylase_sf"/>
</dbReference>
<evidence type="ECO:0000256" key="12">
    <source>
        <dbReference type="ARBA" id="ARBA00025705"/>
    </source>
</evidence>
<dbReference type="GO" id="GO:0032259">
    <property type="term" value="P:methylation"/>
    <property type="evidence" value="ECO:0007669"/>
    <property type="project" value="UniProtKB-KW"/>
</dbReference>
<dbReference type="Pfam" id="PF14824">
    <property type="entry name" value="Sirohm_synth_M"/>
    <property type="match status" value="1"/>
</dbReference>
<proteinExistence type="inferred from homology"/>
<dbReference type="GO" id="GO:0019354">
    <property type="term" value="P:siroheme biosynthetic process"/>
    <property type="evidence" value="ECO:0007669"/>
    <property type="project" value="UniProtKB-UniPathway"/>
</dbReference>
<organism evidence="18 19">
    <name type="scientific">Methylocapsa palsarum</name>
    <dbReference type="NCBI Taxonomy" id="1612308"/>
    <lineage>
        <taxon>Bacteria</taxon>
        <taxon>Pseudomonadati</taxon>
        <taxon>Pseudomonadota</taxon>
        <taxon>Alphaproteobacteria</taxon>
        <taxon>Hyphomicrobiales</taxon>
        <taxon>Beijerinckiaceae</taxon>
        <taxon>Methylocapsa</taxon>
    </lineage>
</organism>
<dbReference type="InterPro" id="IPR012409">
    <property type="entry name" value="Sirohaem_synth"/>
</dbReference>
<comment type="similarity">
    <text evidence="2 15">Belongs to the precorrin methyltransferase family.</text>
</comment>
<keyword evidence="4 15" id="KW-0489">Methyltransferase</keyword>
<dbReference type="NCBIfam" id="TIGR01470">
    <property type="entry name" value="cysG_Nterm"/>
    <property type="match status" value="1"/>
</dbReference>
<comment type="pathway">
    <text evidence="12">Porphyrin-containing compound metabolism; siroheme biosynthesis; precorrin-2 from uroporphyrinogen III: step 1/1.</text>
</comment>
<dbReference type="InterPro" id="IPR036291">
    <property type="entry name" value="NAD(P)-bd_dom_sf"/>
</dbReference>
<evidence type="ECO:0000256" key="8">
    <source>
        <dbReference type="ARBA" id="ARBA00023027"/>
    </source>
</evidence>
<comment type="pathway">
    <text evidence="1">Porphyrin-containing compound metabolism; siroheme biosynthesis; sirohydrochlorin from precorrin-2: step 1/1.</text>
</comment>
<dbReference type="NCBIfam" id="TIGR01469">
    <property type="entry name" value="cobA_cysG_Cterm"/>
    <property type="match status" value="1"/>
</dbReference>
<dbReference type="GO" id="GO:0051266">
    <property type="term" value="F:sirohydrochlorin ferrochelatase activity"/>
    <property type="evidence" value="ECO:0007669"/>
    <property type="project" value="InterPro"/>
</dbReference>
<evidence type="ECO:0000256" key="15">
    <source>
        <dbReference type="RuleBase" id="RU003960"/>
    </source>
</evidence>
<keyword evidence="10" id="KW-0627">Porphyrin biosynthesis</keyword>
<keyword evidence="5 15" id="KW-0808">Transferase</keyword>
<feature type="active site" description="Proton acceptor" evidence="14">
    <location>
        <position position="261"/>
    </location>
</feature>
<dbReference type="InterPro" id="IPR014777">
    <property type="entry name" value="4pyrrole_Mease_sub1"/>
</dbReference>
<evidence type="ECO:0000256" key="9">
    <source>
        <dbReference type="ARBA" id="ARBA00023239"/>
    </source>
</evidence>
<dbReference type="InterPro" id="IPR000878">
    <property type="entry name" value="4pyrrol_Mease"/>
</dbReference>
<evidence type="ECO:0000256" key="6">
    <source>
        <dbReference type="ARBA" id="ARBA00022691"/>
    </source>
</evidence>
<dbReference type="PROSITE" id="PS00839">
    <property type="entry name" value="SUMT_1"/>
    <property type="match status" value="1"/>
</dbReference>
<dbReference type="Pfam" id="PF00590">
    <property type="entry name" value="TP_methylase"/>
    <property type="match status" value="1"/>
</dbReference>
<dbReference type="Gene3D" id="3.30.950.10">
    <property type="entry name" value="Methyltransferase, Cobalt-precorrin-4 Transmethylase, Domain 2"/>
    <property type="match status" value="1"/>
</dbReference>
<keyword evidence="8" id="KW-0520">NAD</keyword>
<keyword evidence="11" id="KW-0511">Multifunctional enzyme</keyword>
<dbReference type="AlphaFoldDB" id="A0A1I4BG40"/>
<evidence type="ECO:0000259" key="16">
    <source>
        <dbReference type="Pfam" id="PF00590"/>
    </source>
</evidence>
<dbReference type="GO" id="GO:0051287">
    <property type="term" value="F:NAD binding"/>
    <property type="evidence" value="ECO:0007669"/>
    <property type="project" value="InterPro"/>
</dbReference>
<dbReference type="Pfam" id="PF13241">
    <property type="entry name" value="NAD_binding_7"/>
    <property type="match status" value="1"/>
</dbReference>
<comment type="catalytic activity">
    <reaction evidence="13">
        <text>precorrin-2 + NAD(+) = sirohydrochlorin + NADH + 2 H(+)</text>
        <dbReference type="Rhea" id="RHEA:15613"/>
        <dbReference type="ChEBI" id="CHEBI:15378"/>
        <dbReference type="ChEBI" id="CHEBI:57540"/>
        <dbReference type="ChEBI" id="CHEBI:57945"/>
        <dbReference type="ChEBI" id="CHEBI:58351"/>
        <dbReference type="ChEBI" id="CHEBI:58827"/>
        <dbReference type="EC" id="1.3.1.76"/>
    </reaction>
</comment>
<dbReference type="PANTHER" id="PTHR45790">
    <property type="entry name" value="SIROHEME SYNTHASE-RELATED"/>
    <property type="match status" value="1"/>
</dbReference>
<dbReference type="EMBL" id="FOSN01000014">
    <property type="protein sequence ID" value="SFK66979.1"/>
    <property type="molecule type" value="Genomic_DNA"/>
</dbReference>
<evidence type="ECO:0000256" key="13">
    <source>
        <dbReference type="ARBA" id="ARBA00047561"/>
    </source>
</evidence>
<dbReference type="NCBIfam" id="NF007922">
    <property type="entry name" value="PRK10637.1"/>
    <property type="match status" value="1"/>
</dbReference>
<dbReference type="InterPro" id="IPR006366">
    <property type="entry name" value="CobA/CysG_C"/>
</dbReference>
<evidence type="ECO:0000256" key="4">
    <source>
        <dbReference type="ARBA" id="ARBA00022603"/>
    </source>
</evidence>
<keyword evidence="7" id="KW-0560">Oxidoreductase</keyword>
<dbReference type="NCBIfam" id="NF004790">
    <property type="entry name" value="PRK06136.1"/>
    <property type="match status" value="1"/>
</dbReference>
<keyword evidence="3" id="KW-0169">Cobalamin biosynthesis</keyword>
<dbReference type="UniPathway" id="UPA00262">
    <property type="reaction ID" value="UER00211"/>
</dbReference>
<dbReference type="STRING" id="1612308.SAMN05444581_11480"/>
<protein>
    <submittedName>
        <fullName evidence="18">Uroporphyrin-III C-methyltransferase / precorrin-2 dehydrogenase / sirohydrochlorin ferrochelatase</fullName>
    </submittedName>
</protein>
<dbReference type="Proteomes" id="UP000198755">
    <property type="component" value="Unassembled WGS sequence"/>
</dbReference>
<name>A0A1I4BG40_9HYPH</name>
<gene>
    <name evidence="18" type="ORF">SAMN05444581_11480</name>
</gene>
<evidence type="ECO:0000313" key="18">
    <source>
        <dbReference type="EMBL" id="SFK66979.1"/>
    </source>
</evidence>
<dbReference type="PIRSF" id="PIRSF036426">
    <property type="entry name" value="Sirohaem_synth"/>
    <property type="match status" value="1"/>
</dbReference>
<dbReference type="FunFam" id="3.40.1010.10:FF:000001">
    <property type="entry name" value="Siroheme synthase"/>
    <property type="match status" value="1"/>
</dbReference>
<dbReference type="SUPFAM" id="SSF75615">
    <property type="entry name" value="Siroheme synthase middle domains-like"/>
    <property type="match status" value="1"/>
</dbReference>
<evidence type="ECO:0000256" key="1">
    <source>
        <dbReference type="ARBA" id="ARBA00005010"/>
    </source>
</evidence>
<dbReference type="Gene3D" id="3.30.160.110">
    <property type="entry name" value="Siroheme synthase, domain 2"/>
    <property type="match status" value="1"/>
</dbReference>
<dbReference type="InterPro" id="IPR014776">
    <property type="entry name" value="4pyrrole_Mease_sub2"/>
</dbReference>
<dbReference type="SUPFAM" id="SSF53790">
    <property type="entry name" value="Tetrapyrrole methylase"/>
    <property type="match status" value="1"/>
</dbReference>
<feature type="domain" description="Siroheme synthase central" evidence="17">
    <location>
        <begin position="133"/>
        <end position="160"/>
    </location>
</feature>
<dbReference type="GO" id="GO:0043115">
    <property type="term" value="F:precorrin-2 dehydrogenase activity"/>
    <property type="evidence" value="ECO:0007669"/>
    <property type="project" value="UniProtKB-EC"/>
</dbReference>
<dbReference type="InterPro" id="IPR028281">
    <property type="entry name" value="Sirohaem_synthase_central"/>
</dbReference>
<evidence type="ECO:0000256" key="11">
    <source>
        <dbReference type="ARBA" id="ARBA00023268"/>
    </source>
</evidence>
<evidence type="ECO:0000256" key="3">
    <source>
        <dbReference type="ARBA" id="ARBA00022573"/>
    </source>
</evidence>
<evidence type="ECO:0000256" key="2">
    <source>
        <dbReference type="ARBA" id="ARBA00005879"/>
    </source>
</evidence>
<reference evidence="18 19" key="1">
    <citation type="submission" date="2016-10" db="EMBL/GenBank/DDBJ databases">
        <authorList>
            <person name="de Groot N.N."/>
        </authorList>
    </citation>
    <scope>NUCLEOTIDE SEQUENCE [LARGE SCALE GENOMIC DNA]</scope>
    <source>
        <strain evidence="18 19">NE2</strain>
    </source>
</reference>
<dbReference type="Gene3D" id="3.40.50.720">
    <property type="entry name" value="NAD(P)-binding Rossmann-like Domain"/>
    <property type="match status" value="1"/>
</dbReference>
<dbReference type="Gene3D" id="3.40.1010.10">
    <property type="entry name" value="Cobalt-precorrin-4 Transmethylase, Domain 1"/>
    <property type="match status" value="1"/>
</dbReference>
<accession>A0A1I4BG40</accession>
<dbReference type="CDD" id="cd11642">
    <property type="entry name" value="SUMT"/>
    <property type="match status" value="1"/>
</dbReference>
<evidence type="ECO:0000256" key="10">
    <source>
        <dbReference type="ARBA" id="ARBA00023244"/>
    </source>
</evidence>
<evidence type="ECO:0000256" key="7">
    <source>
        <dbReference type="ARBA" id="ARBA00023002"/>
    </source>
</evidence>
<dbReference type="InterPro" id="IPR006367">
    <property type="entry name" value="Sirohaem_synthase_N"/>
</dbReference>
<keyword evidence="6" id="KW-0949">S-adenosyl-L-methionine</keyword>